<dbReference type="SUPFAM" id="SSF46548">
    <property type="entry name" value="alpha-helical ferredoxin"/>
    <property type="match status" value="1"/>
</dbReference>
<dbReference type="Gene3D" id="3.50.50.60">
    <property type="entry name" value="FAD/NAD(P)-binding domain"/>
    <property type="match status" value="2"/>
</dbReference>
<gene>
    <name evidence="3" type="ORF">ENL70_00060</name>
</gene>
<sequence>MSIQERVKLRELAPKDRIYNYNEIALGLSEEELEYEANRCLQCKKPSCIKGCPAGLNIPRFIKLAREKRFNEALSEILELNPFSATCARVCPYGFQCEGSCVLNKTGRPIAIGAIHRFISDYGEYQMKMVSESERVKGKVAIIGGGTAGLSAAFELSRHGVDVDIYESRPVIGGLARACIPPYRLAREVLDREIVYILSHGAKIKNNITVGKDISLKDFLDLYEYVILAVGASKCWSLRLPSNGGEDFFAYSAIEFIENYMFRKKVFERGLKILIIGGGNTEIDVGRISIREGLHPVVVYRRGREQMPALPKEIEEAEEEGGKFKFFEVPKRAILENGKFKGIEALQARLGAPDKSGRPSFEAIEGSEHFIEGDVLVSAIGQEVDPEILTGCDINLERGLLPYDFGEEFEHKVFSCGDAVTGPSVVVKAMRSGLEVARKVIEKLKNSSF</sequence>
<dbReference type="PRINTS" id="PR00419">
    <property type="entry name" value="ADXRDTASE"/>
</dbReference>
<dbReference type="GO" id="GO:0051536">
    <property type="term" value="F:iron-sulfur cluster binding"/>
    <property type="evidence" value="ECO:0007669"/>
    <property type="project" value="InterPro"/>
</dbReference>
<dbReference type="AlphaFoldDB" id="A0A7C5KAD5"/>
<dbReference type="Pfam" id="PF14691">
    <property type="entry name" value="Fer4_20"/>
    <property type="match status" value="1"/>
</dbReference>
<proteinExistence type="predicted"/>
<protein>
    <submittedName>
        <fullName evidence="3">FAD-dependent oxidoreductase</fullName>
    </submittedName>
</protein>
<dbReference type="SUPFAM" id="SSF51971">
    <property type="entry name" value="Nucleotide-binding domain"/>
    <property type="match status" value="1"/>
</dbReference>
<dbReference type="PANTHER" id="PTHR42783:SF3">
    <property type="entry name" value="GLUTAMATE SYNTHASE [NADPH] SMALL CHAIN-RELATED"/>
    <property type="match status" value="1"/>
</dbReference>
<evidence type="ECO:0000313" key="3">
    <source>
        <dbReference type="EMBL" id="HHI64924.1"/>
    </source>
</evidence>
<dbReference type="Pfam" id="PF07992">
    <property type="entry name" value="Pyr_redox_2"/>
    <property type="match status" value="1"/>
</dbReference>
<dbReference type="InterPro" id="IPR036188">
    <property type="entry name" value="FAD/NAD-bd_sf"/>
</dbReference>
<dbReference type="Gene3D" id="1.10.1060.10">
    <property type="entry name" value="Alpha-helical ferredoxin"/>
    <property type="match status" value="1"/>
</dbReference>
<evidence type="ECO:0000259" key="2">
    <source>
        <dbReference type="Pfam" id="PF14691"/>
    </source>
</evidence>
<name>A0A7C5KAD5_9BACT</name>
<dbReference type="InterPro" id="IPR023753">
    <property type="entry name" value="FAD/NAD-binding_dom"/>
</dbReference>
<reference evidence="3" key="1">
    <citation type="journal article" date="2020" name="mSystems">
        <title>Genome- and Community-Level Interaction Insights into Carbon Utilization and Element Cycling Functions of Hydrothermarchaeota in Hydrothermal Sediment.</title>
        <authorList>
            <person name="Zhou Z."/>
            <person name="Liu Y."/>
            <person name="Xu W."/>
            <person name="Pan J."/>
            <person name="Luo Z.H."/>
            <person name="Li M."/>
        </authorList>
    </citation>
    <scope>NUCLEOTIDE SEQUENCE [LARGE SCALE GENOMIC DNA]</scope>
    <source>
        <strain evidence="3">SpSt-1019</strain>
    </source>
</reference>
<dbReference type="EMBL" id="DRUY01000003">
    <property type="protein sequence ID" value="HHI64924.1"/>
    <property type="molecule type" value="Genomic_DNA"/>
</dbReference>
<dbReference type="GO" id="GO:0016491">
    <property type="term" value="F:oxidoreductase activity"/>
    <property type="evidence" value="ECO:0007669"/>
    <property type="project" value="InterPro"/>
</dbReference>
<accession>A0A7C5KAD5</accession>
<dbReference type="InterPro" id="IPR028261">
    <property type="entry name" value="DPD_II"/>
</dbReference>
<comment type="caution">
    <text evidence="3">The sequence shown here is derived from an EMBL/GenBank/DDBJ whole genome shotgun (WGS) entry which is preliminary data.</text>
</comment>
<dbReference type="InterPro" id="IPR009051">
    <property type="entry name" value="Helical_ferredxn"/>
</dbReference>
<organism evidence="3">
    <name type="scientific">Thermodesulfobium narugense</name>
    <dbReference type="NCBI Taxonomy" id="184064"/>
    <lineage>
        <taxon>Bacteria</taxon>
        <taxon>Pseudomonadati</taxon>
        <taxon>Thermodesulfobiota</taxon>
        <taxon>Thermodesulfobiia</taxon>
        <taxon>Thermodesulfobiales</taxon>
        <taxon>Thermodesulfobiaceae</taxon>
        <taxon>Thermodesulfobium</taxon>
    </lineage>
</organism>
<dbReference type="PANTHER" id="PTHR42783">
    <property type="entry name" value="GLUTAMATE SYNTHASE [NADPH] SMALL CHAIN"/>
    <property type="match status" value="1"/>
</dbReference>
<feature type="domain" description="Dihydroprymidine dehydrogenase" evidence="2">
    <location>
        <begin position="18"/>
        <end position="123"/>
    </location>
</feature>
<evidence type="ECO:0000259" key="1">
    <source>
        <dbReference type="Pfam" id="PF07992"/>
    </source>
</evidence>
<feature type="domain" description="FAD/NAD(P)-binding" evidence="1">
    <location>
        <begin position="139"/>
        <end position="433"/>
    </location>
</feature>